<dbReference type="AlphaFoldDB" id="A0AAW0XQ64"/>
<dbReference type="Proteomes" id="UP001445076">
    <property type="component" value="Unassembled WGS sequence"/>
</dbReference>
<feature type="domain" description="MARVEL" evidence="7">
    <location>
        <begin position="30"/>
        <end position="158"/>
    </location>
</feature>
<keyword evidence="4 5" id="KW-0472">Membrane</keyword>
<reference evidence="8 9" key="1">
    <citation type="journal article" date="2024" name="BMC Genomics">
        <title>Genome assembly of redclaw crayfish (Cherax quadricarinatus) provides insights into its immune adaptation and hypoxia tolerance.</title>
        <authorList>
            <person name="Liu Z."/>
            <person name="Zheng J."/>
            <person name="Li H."/>
            <person name="Fang K."/>
            <person name="Wang S."/>
            <person name="He J."/>
            <person name="Zhou D."/>
            <person name="Weng S."/>
            <person name="Chi M."/>
            <person name="Gu Z."/>
            <person name="He J."/>
            <person name="Li F."/>
            <person name="Wang M."/>
        </authorList>
    </citation>
    <scope>NUCLEOTIDE SEQUENCE [LARGE SCALE GENOMIC DNA]</scope>
    <source>
        <strain evidence="8">ZL_2023a</strain>
    </source>
</reference>
<gene>
    <name evidence="8" type="ORF">OTU49_002380</name>
</gene>
<evidence type="ECO:0000256" key="5">
    <source>
        <dbReference type="PROSITE-ProRule" id="PRU00581"/>
    </source>
</evidence>
<organism evidence="8 9">
    <name type="scientific">Cherax quadricarinatus</name>
    <name type="common">Australian red claw crayfish</name>
    <dbReference type="NCBI Taxonomy" id="27406"/>
    <lineage>
        <taxon>Eukaryota</taxon>
        <taxon>Metazoa</taxon>
        <taxon>Ecdysozoa</taxon>
        <taxon>Arthropoda</taxon>
        <taxon>Crustacea</taxon>
        <taxon>Multicrustacea</taxon>
        <taxon>Malacostraca</taxon>
        <taxon>Eumalacostraca</taxon>
        <taxon>Eucarida</taxon>
        <taxon>Decapoda</taxon>
        <taxon>Pleocyemata</taxon>
        <taxon>Astacidea</taxon>
        <taxon>Parastacoidea</taxon>
        <taxon>Parastacidae</taxon>
        <taxon>Cherax</taxon>
    </lineage>
</organism>
<evidence type="ECO:0000256" key="3">
    <source>
        <dbReference type="ARBA" id="ARBA00022989"/>
    </source>
</evidence>
<dbReference type="GO" id="GO:0016020">
    <property type="term" value="C:membrane"/>
    <property type="evidence" value="ECO:0007669"/>
    <property type="project" value="UniProtKB-SubCell"/>
</dbReference>
<sequence length="197" mass="22022">MEAQFPASHTTTTAPQDNNDNKRIYINSGYLHTNEGRLKCAHLVICIVVFICTMASNFPRSNPANWLSFVSMGGFWTSAVLLFLFLINIVALLSIIPWLMLELGYTVIWTFFWFVCGCVAADYAVKRAGDAFAVASFFSFVAMCIYGFNAFLFYKKWREGGFTLSFSTRTSPSTTTAARTSATTTTTTTTTTVREKY</sequence>
<dbReference type="InterPro" id="IPR008253">
    <property type="entry name" value="Marvel"/>
</dbReference>
<feature type="transmembrane region" description="Helical" evidence="6">
    <location>
        <begin position="107"/>
        <end position="125"/>
    </location>
</feature>
<dbReference type="PROSITE" id="PS51225">
    <property type="entry name" value="MARVEL"/>
    <property type="match status" value="1"/>
</dbReference>
<feature type="transmembrane region" description="Helical" evidence="6">
    <location>
        <begin position="131"/>
        <end position="154"/>
    </location>
</feature>
<feature type="transmembrane region" description="Helical" evidence="6">
    <location>
        <begin position="40"/>
        <end position="59"/>
    </location>
</feature>
<keyword evidence="2 5" id="KW-0812">Transmembrane</keyword>
<evidence type="ECO:0000256" key="2">
    <source>
        <dbReference type="ARBA" id="ARBA00022692"/>
    </source>
</evidence>
<evidence type="ECO:0000256" key="4">
    <source>
        <dbReference type="ARBA" id="ARBA00023136"/>
    </source>
</evidence>
<dbReference type="Pfam" id="PF01284">
    <property type="entry name" value="MARVEL"/>
    <property type="match status" value="1"/>
</dbReference>
<evidence type="ECO:0000313" key="8">
    <source>
        <dbReference type="EMBL" id="KAK8741760.1"/>
    </source>
</evidence>
<proteinExistence type="predicted"/>
<evidence type="ECO:0000313" key="9">
    <source>
        <dbReference type="Proteomes" id="UP001445076"/>
    </source>
</evidence>
<evidence type="ECO:0000256" key="1">
    <source>
        <dbReference type="ARBA" id="ARBA00004141"/>
    </source>
</evidence>
<dbReference type="PANTHER" id="PTHR22776:SF49">
    <property type="entry name" value="MARVEL DOMAIN-CONTAINING PROTEIN"/>
    <property type="match status" value="1"/>
</dbReference>
<keyword evidence="3 6" id="KW-1133">Transmembrane helix</keyword>
<evidence type="ECO:0000256" key="6">
    <source>
        <dbReference type="SAM" id="Phobius"/>
    </source>
</evidence>
<feature type="transmembrane region" description="Helical" evidence="6">
    <location>
        <begin position="79"/>
        <end position="100"/>
    </location>
</feature>
<accession>A0AAW0XQ64</accession>
<dbReference type="EMBL" id="JARKIK010000030">
    <property type="protein sequence ID" value="KAK8741760.1"/>
    <property type="molecule type" value="Genomic_DNA"/>
</dbReference>
<comment type="subcellular location">
    <subcellularLocation>
        <location evidence="1">Membrane</location>
        <topology evidence="1">Multi-pass membrane protein</topology>
    </subcellularLocation>
</comment>
<protein>
    <recommendedName>
        <fullName evidence="7">MARVEL domain-containing protein</fullName>
    </recommendedName>
</protein>
<dbReference type="PANTHER" id="PTHR22776">
    <property type="entry name" value="MARVEL-CONTAINING POTENTIAL LIPID RAFT-ASSOCIATED PROTEIN"/>
    <property type="match status" value="1"/>
</dbReference>
<keyword evidence="9" id="KW-1185">Reference proteome</keyword>
<dbReference type="InterPro" id="IPR050578">
    <property type="entry name" value="MARVEL-CKLF_proteins"/>
</dbReference>
<evidence type="ECO:0000259" key="7">
    <source>
        <dbReference type="PROSITE" id="PS51225"/>
    </source>
</evidence>
<comment type="caution">
    <text evidence="8">The sequence shown here is derived from an EMBL/GenBank/DDBJ whole genome shotgun (WGS) entry which is preliminary data.</text>
</comment>
<name>A0AAW0XQ64_CHEQU</name>